<dbReference type="Pfam" id="PF05922">
    <property type="entry name" value="Inhibitor_I9"/>
    <property type="match status" value="1"/>
</dbReference>
<dbReference type="InterPro" id="IPR037045">
    <property type="entry name" value="S8pro/Inhibitor_I9_sf"/>
</dbReference>
<evidence type="ECO:0000259" key="2">
    <source>
        <dbReference type="Pfam" id="PF05922"/>
    </source>
</evidence>
<dbReference type="InterPro" id="IPR010259">
    <property type="entry name" value="S8pro/Inhibitor_I9"/>
</dbReference>
<dbReference type="GeneID" id="104763573"/>
<dbReference type="Proteomes" id="UP000694864">
    <property type="component" value="Chromosome 18"/>
</dbReference>
<gene>
    <name evidence="4" type="primary">LOC104763573</name>
</gene>
<evidence type="ECO:0000256" key="1">
    <source>
        <dbReference type="SAM" id="SignalP"/>
    </source>
</evidence>
<keyword evidence="3" id="KW-1185">Reference proteome</keyword>
<reference evidence="3" key="1">
    <citation type="journal article" date="2014" name="Nat. Commun.">
        <title>The emerging biofuel crop Camelina sativa retains a highly undifferentiated hexaploid genome structure.</title>
        <authorList>
            <person name="Kagale S."/>
            <person name="Koh C."/>
            <person name="Nixon J."/>
            <person name="Bollina V."/>
            <person name="Clarke W.E."/>
            <person name="Tuteja R."/>
            <person name="Spillane C."/>
            <person name="Robinson S.J."/>
            <person name="Links M.G."/>
            <person name="Clarke C."/>
            <person name="Higgins E.E."/>
            <person name="Huebert T."/>
            <person name="Sharpe A.G."/>
            <person name="Parkin I.A."/>
        </authorList>
    </citation>
    <scope>NUCLEOTIDE SEQUENCE [LARGE SCALE GENOMIC DNA]</scope>
    <source>
        <strain evidence="3">cv. DH55</strain>
    </source>
</reference>
<reference evidence="4" key="2">
    <citation type="submission" date="2025-08" db="UniProtKB">
        <authorList>
            <consortium name="RefSeq"/>
        </authorList>
    </citation>
    <scope>IDENTIFICATION</scope>
    <source>
        <tissue evidence="4">Leaf</tissue>
    </source>
</reference>
<protein>
    <submittedName>
        <fullName evidence="4">Subtilisin-like protease SBT4.4</fullName>
    </submittedName>
</protein>
<accession>A0ABM0XFH9</accession>
<organism evidence="3 4">
    <name type="scientific">Camelina sativa</name>
    <name type="common">False flax</name>
    <name type="synonym">Myagrum sativum</name>
    <dbReference type="NCBI Taxonomy" id="90675"/>
    <lineage>
        <taxon>Eukaryota</taxon>
        <taxon>Viridiplantae</taxon>
        <taxon>Streptophyta</taxon>
        <taxon>Embryophyta</taxon>
        <taxon>Tracheophyta</taxon>
        <taxon>Spermatophyta</taxon>
        <taxon>Magnoliopsida</taxon>
        <taxon>eudicotyledons</taxon>
        <taxon>Gunneridae</taxon>
        <taxon>Pentapetalae</taxon>
        <taxon>rosids</taxon>
        <taxon>malvids</taxon>
        <taxon>Brassicales</taxon>
        <taxon>Brassicaceae</taxon>
        <taxon>Camelineae</taxon>
        <taxon>Camelina</taxon>
    </lineage>
</organism>
<proteinExistence type="predicted"/>
<dbReference type="PANTHER" id="PTHR48222">
    <property type="entry name" value="PROTEINASE INHIBITOR, PROPEPTIDE"/>
    <property type="match status" value="1"/>
</dbReference>
<feature type="signal peptide" evidence="1">
    <location>
        <begin position="1"/>
        <end position="19"/>
    </location>
</feature>
<evidence type="ECO:0000313" key="4">
    <source>
        <dbReference type="RefSeq" id="XP_010485230.1"/>
    </source>
</evidence>
<feature type="chain" id="PRO_5045861342" evidence="1">
    <location>
        <begin position="20"/>
        <end position="129"/>
    </location>
</feature>
<keyword evidence="1" id="KW-0732">Signal</keyword>
<dbReference type="PANTHER" id="PTHR48222:SF4">
    <property type="entry name" value="PROTEINASE INHIBITOR, PROPEPTIDE"/>
    <property type="match status" value="1"/>
</dbReference>
<sequence>MNKFAVFLCLFMFLMVTSSQTNQGERKVYIVYQGALPPNSDYDTVICRHYSLLHSVLGESYDPSLIVRHYARSINGFAALLTEEESKKLSAMPKVVSVFPNRKLILHKDIDADSVIDLGLKTQQNLAPL</sequence>
<evidence type="ECO:0000313" key="3">
    <source>
        <dbReference type="Proteomes" id="UP000694864"/>
    </source>
</evidence>
<dbReference type="Gene3D" id="3.30.70.80">
    <property type="entry name" value="Peptidase S8 propeptide/proteinase inhibitor I9"/>
    <property type="match status" value="1"/>
</dbReference>
<feature type="domain" description="Inhibitor I9" evidence="2">
    <location>
        <begin position="28"/>
        <end position="107"/>
    </location>
</feature>
<name>A0ABM0XFH9_CAMSA</name>
<dbReference type="RefSeq" id="XP_010485230.1">
    <property type="nucleotide sequence ID" value="XM_010486928.2"/>
</dbReference>